<evidence type="ECO:0000313" key="1">
    <source>
        <dbReference type="EMBL" id="TFK68543.1"/>
    </source>
</evidence>
<sequence>MYAFLAMQMIGLFGNAIVLLTVIISKNLTRQPTWINFSVGWIISTLSYCLLLFAGMVHDYSPPHNLCVVQAALIYAVPPFTAAMTLGLAIEVWLNVRKVLKLSTPQNTWTRVLLIFPYILLIAFFIAWLVTGLKNSTMARRKHYKPYCDFASHDPSTVSAGAVLVIMLPTVAFEFSAVFSLFCDWNRFRDRQGSLSAVIRIISFTICGVIGMVVGWVFMIMKNHGPGLNIAISILPVVAALIFGSQSDILRVWMFWSKPPEAPTLTLETAESIDAYDRGQRPRAPSA</sequence>
<evidence type="ECO:0000313" key="2">
    <source>
        <dbReference type="Proteomes" id="UP000308600"/>
    </source>
</evidence>
<protein>
    <submittedName>
        <fullName evidence="1">Uncharacterized protein</fullName>
    </submittedName>
</protein>
<gene>
    <name evidence="1" type="ORF">BDN72DRAFT_675146</name>
</gene>
<dbReference type="Proteomes" id="UP000308600">
    <property type="component" value="Unassembled WGS sequence"/>
</dbReference>
<reference evidence="1 2" key="1">
    <citation type="journal article" date="2019" name="Nat. Ecol. Evol.">
        <title>Megaphylogeny resolves global patterns of mushroom evolution.</title>
        <authorList>
            <person name="Varga T."/>
            <person name="Krizsan K."/>
            <person name="Foldi C."/>
            <person name="Dima B."/>
            <person name="Sanchez-Garcia M."/>
            <person name="Sanchez-Ramirez S."/>
            <person name="Szollosi G.J."/>
            <person name="Szarkandi J.G."/>
            <person name="Papp V."/>
            <person name="Albert L."/>
            <person name="Andreopoulos W."/>
            <person name="Angelini C."/>
            <person name="Antonin V."/>
            <person name="Barry K.W."/>
            <person name="Bougher N.L."/>
            <person name="Buchanan P."/>
            <person name="Buyck B."/>
            <person name="Bense V."/>
            <person name="Catcheside P."/>
            <person name="Chovatia M."/>
            <person name="Cooper J."/>
            <person name="Damon W."/>
            <person name="Desjardin D."/>
            <person name="Finy P."/>
            <person name="Geml J."/>
            <person name="Haridas S."/>
            <person name="Hughes K."/>
            <person name="Justo A."/>
            <person name="Karasinski D."/>
            <person name="Kautmanova I."/>
            <person name="Kiss B."/>
            <person name="Kocsube S."/>
            <person name="Kotiranta H."/>
            <person name="LaButti K.M."/>
            <person name="Lechner B.E."/>
            <person name="Liimatainen K."/>
            <person name="Lipzen A."/>
            <person name="Lukacs Z."/>
            <person name="Mihaltcheva S."/>
            <person name="Morgado L.N."/>
            <person name="Niskanen T."/>
            <person name="Noordeloos M.E."/>
            <person name="Ohm R.A."/>
            <person name="Ortiz-Santana B."/>
            <person name="Ovrebo C."/>
            <person name="Racz N."/>
            <person name="Riley R."/>
            <person name="Savchenko A."/>
            <person name="Shiryaev A."/>
            <person name="Soop K."/>
            <person name="Spirin V."/>
            <person name="Szebenyi C."/>
            <person name="Tomsovsky M."/>
            <person name="Tulloss R.E."/>
            <person name="Uehling J."/>
            <person name="Grigoriev I.V."/>
            <person name="Vagvolgyi C."/>
            <person name="Papp T."/>
            <person name="Martin F.M."/>
            <person name="Miettinen O."/>
            <person name="Hibbett D.S."/>
            <person name="Nagy L.G."/>
        </authorList>
    </citation>
    <scope>NUCLEOTIDE SEQUENCE [LARGE SCALE GENOMIC DNA]</scope>
    <source>
        <strain evidence="1 2">NL-1719</strain>
    </source>
</reference>
<dbReference type="EMBL" id="ML208349">
    <property type="protein sequence ID" value="TFK68543.1"/>
    <property type="molecule type" value="Genomic_DNA"/>
</dbReference>
<keyword evidence="2" id="KW-1185">Reference proteome</keyword>
<accession>A0ACD3ARH2</accession>
<proteinExistence type="predicted"/>
<name>A0ACD3ARH2_9AGAR</name>
<organism evidence="1 2">
    <name type="scientific">Pluteus cervinus</name>
    <dbReference type="NCBI Taxonomy" id="181527"/>
    <lineage>
        <taxon>Eukaryota</taxon>
        <taxon>Fungi</taxon>
        <taxon>Dikarya</taxon>
        <taxon>Basidiomycota</taxon>
        <taxon>Agaricomycotina</taxon>
        <taxon>Agaricomycetes</taxon>
        <taxon>Agaricomycetidae</taxon>
        <taxon>Agaricales</taxon>
        <taxon>Pluteineae</taxon>
        <taxon>Pluteaceae</taxon>
        <taxon>Pluteus</taxon>
    </lineage>
</organism>